<feature type="domain" description="Alkylated DNA repair protein AlkB homologue 8 N-terminal" evidence="1">
    <location>
        <begin position="63"/>
        <end position="83"/>
    </location>
</feature>
<dbReference type="Proteomes" id="UP001476798">
    <property type="component" value="Unassembled WGS sequence"/>
</dbReference>
<evidence type="ECO:0000313" key="2">
    <source>
        <dbReference type="EMBL" id="MEQ2160218.1"/>
    </source>
</evidence>
<name>A0ABV0MMB7_9TELE</name>
<evidence type="ECO:0000313" key="3">
    <source>
        <dbReference type="Proteomes" id="UP001476798"/>
    </source>
</evidence>
<sequence length="122" mass="13584">MLVLVELFGHMTRGWPHHPQQHCVYCGSLALSRNHTFSGLEVIVTHRHCLQEGLAATVLPVELKKHNHPPKLLVIFYTAIIQSVLGSSFPSPRTYKSSVCRSHTSWTQTVTTETVSSPTLSP</sequence>
<proteinExistence type="predicted"/>
<keyword evidence="3" id="KW-1185">Reference proteome</keyword>
<gene>
    <name evidence="2" type="ORF">GOODEAATRI_031387</name>
</gene>
<reference evidence="2 3" key="1">
    <citation type="submission" date="2021-06" db="EMBL/GenBank/DDBJ databases">
        <authorList>
            <person name="Palmer J.M."/>
        </authorList>
    </citation>
    <scope>NUCLEOTIDE SEQUENCE [LARGE SCALE GENOMIC DNA]</scope>
    <source>
        <strain evidence="2 3">GA_2019</strain>
        <tissue evidence="2">Muscle</tissue>
    </source>
</reference>
<dbReference type="EMBL" id="JAHRIO010005319">
    <property type="protein sequence ID" value="MEQ2160218.1"/>
    <property type="molecule type" value="Genomic_DNA"/>
</dbReference>
<dbReference type="InterPro" id="IPR015095">
    <property type="entry name" value="AlkB_hom8_N"/>
</dbReference>
<protein>
    <recommendedName>
        <fullName evidence="1">Alkylated DNA repair protein AlkB homologue 8 N-terminal domain-containing protein</fullName>
    </recommendedName>
</protein>
<accession>A0ABV0MMB7</accession>
<evidence type="ECO:0000259" key="1">
    <source>
        <dbReference type="Pfam" id="PF09004"/>
    </source>
</evidence>
<comment type="caution">
    <text evidence="2">The sequence shown here is derived from an EMBL/GenBank/DDBJ whole genome shotgun (WGS) entry which is preliminary data.</text>
</comment>
<organism evidence="2 3">
    <name type="scientific">Goodea atripinnis</name>
    <dbReference type="NCBI Taxonomy" id="208336"/>
    <lineage>
        <taxon>Eukaryota</taxon>
        <taxon>Metazoa</taxon>
        <taxon>Chordata</taxon>
        <taxon>Craniata</taxon>
        <taxon>Vertebrata</taxon>
        <taxon>Euteleostomi</taxon>
        <taxon>Actinopterygii</taxon>
        <taxon>Neopterygii</taxon>
        <taxon>Teleostei</taxon>
        <taxon>Neoteleostei</taxon>
        <taxon>Acanthomorphata</taxon>
        <taxon>Ovalentaria</taxon>
        <taxon>Atherinomorphae</taxon>
        <taxon>Cyprinodontiformes</taxon>
        <taxon>Goodeidae</taxon>
        <taxon>Goodea</taxon>
    </lineage>
</organism>
<dbReference type="Pfam" id="PF09004">
    <property type="entry name" value="ALKBH8_N"/>
    <property type="match status" value="1"/>
</dbReference>